<proteinExistence type="predicted"/>
<comment type="caution">
    <text evidence="1">The sequence shown here is derived from an EMBL/GenBank/DDBJ whole genome shotgun (WGS) entry which is preliminary data.</text>
</comment>
<sequence length="345" mass="38884">MQAELSDKKTALDVDTSTSPIFSVCTMGTPECDDELCLFLRCLRVFHPDLPVIVGCTSSMIDDRGRTTSQAFSGFRMDKKIEWVPCLDQYGSIDRTAMERQRGVWFPSRHTDFMMEKANLMERALMLRVEHGGIGTETVAFLDCDVVLLGELPRLPRGTVVALSPHRISRESEMLFGRYNGGFLAAADPLVLHEWRRAAQFSRYFDQAALESVACGFAATLHEIPPQHNYGYWRLFQTRRGENPLREGREFSIACVGPRRELTLCYEGAPLRSIHTHFFHSGQQSRHIRAFNGLIKRWIHRCVCPTAMTAGVTTAAFGVCRGGASIMANTSYKKCFDTNFLTGTY</sequence>
<dbReference type="Proteomes" id="UP000192257">
    <property type="component" value="Unassembled WGS sequence"/>
</dbReference>
<dbReference type="VEuPathDB" id="TriTrypDB:TM35_000311710"/>
<dbReference type="RefSeq" id="XP_028880051.1">
    <property type="nucleotide sequence ID" value="XM_029028652.1"/>
</dbReference>
<accession>A0A1X0NMM8</accession>
<protein>
    <recommendedName>
        <fullName evidence="3">Nucleotide-diphospho-sugar transferase domain-containing protein</fullName>
    </recommendedName>
</protein>
<dbReference type="EMBL" id="NBCO01000031">
    <property type="protein sequence ID" value="ORC85985.1"/>
    <property type="molecule type" value="Genomic_DNA"/>
</dbReference>
<evidence type="ECO:0000313" key="2">
    <source>
        <dbReference type="Proteomes" id="UP000192257"/>
    </source>
</evidence>
<evidence type="ECO:0008006" key="3">
    <source>
        <dbReference type="Google" id="ProtNLM"/>
    </source>
</evidence>
<dbReference type="AlphaFoldDB" id="A0A1X0NMM8"/>
<dbReference type="OrthoDB" id="239229at2759"/>
<evidence type="ECO:0000313" key="1">
    <source>
        <dbReference type="EMBL" id="ORC85985.1"/>
    </source>
</evidence>
<reference evidence="1 2" key="1">
    <citation type="submission" date="2017-03" db="EMBL/GenBank/DDBJ databases">
        <title>An alternative strategy for trypanosome survival in the mammalian bloodstream revealed through genome and transcriptome analysis of the ubiquitous bovine parasite Trypanosoma (Megatrypanum) theileri.</title>
        <authorList>
            <person name="Kelly S."/>
            <person name="Ivens A."/>
            <person name="Mott A."/>
            <person name="O'Neill E."/>
            <person name="Emms D."/>
            <person name="Macleod O."/>
            <person name="Voorheis P."/>
            <person name="Matthews J."/>
            <person name="Matthews K."/>
            <person name="Carrington M."/>
        </authorList>
    </citation>
    <scope>NUCLEOTIDE SEQUENCE [LARGE SCALE GENOMIC DNA]</scope>
    <source>
        <strain evidence="1">Edinburgh</strain>
    </source>
</reference>
<gene>
    <name evidence="1" type="ORF">TM35_000311710</name>
</gene>
<name>A0A1X0NMM8_9TRYP</name>
<dbReference type="GeneID" id="39988432"/>
<keyword evidence="2" id="KW-1185">Reference proteome</keyword>
<organism evidence="1 2">
    <name type="scientific">Trypanosoma theileri</name>
    <dbReference type="NCBI Taxonomy" id="67003"/>
    <lineage>
        <taxon>Eukaryota</taxon>
        <taxon>Discoba</taxon>
        <taxon>Euglenozoa</taxon>
        <taxon>Kinetoplastea</taxon>
        <taxon>Metakinetoplastina</taxon>
        <taxon>Trypanosomatida</taxon>
        <taxon>Trypanosomatidae</taxon>
        <taxon>Trypanosoma</taxon>
    </lineage>
</organism>